<dbReference type="PRINTS" id="PR00146">
    <property type="entry name" value="DHPICSNTHASE"/>
</dbReference>
<reference evidence="12" key="1">
    <citation type="submission" date="2025-08" db="UniProtKB">
        <authorList>
            <consortium name="RefSeq"/>
        </authorList>
    </citation>
    <scope>IDENTIFICATION</scope>
    <source>
        <tissue evidence="12">Whole body pupa</tissue>
    </source>
</reference>
<dbReference type="KEGG" id="gfs:119635409"/>
<evidence type="ECO:0000256" key="1">
    <source>
        <dbReference type="ARBA" id="ARBA00004496"/>
    </source>
</evidence>
<organism evidence="11 12">
    <name type="scientific">Glossina fuscipes</name>
    <dbReference type="NCBI Taxonomy" id="7396"/>
    <lineage>
        <taxon>Eukaryota</taxon>
        <taxon>Metazoa</taxon>
        <taxon>Ecdysozoa</taxon>
        <taxon>Arthropoda</taxon>
        <taxon>Hexapoda</taxon>
        <taxon>Insecta</taxon>
        <taxon>Pterygota</taxon>
        <taxon>Neoptera</taxon>
        <taxon>Endopterygota</taxon>
        <taxon>Diptera</taxon>
        <taxon>Brachycera</taxon>
        <taxon>Muscomorpha</taxon>
        <taxon>Hippoboscoidea</taxon>
        <taxon>Glossinidae</taxon>
        <taxon>Glossina</taxon>
    </lineage>
</organism>
<keyword evidence="8" id="KW-0704">Schiff base</keyword>
<evidence type="ECO:0000256" key="8">
    <source>
        <dbReference type="ARBA" id="ARBA00023270"/>
    </source>
</evidence>
<dbReference type="PANTHER" id="PTHR12128:SF21">
    <property type="entry name" value="N-ACETYLNEURAMINATE LYASE"/>
    <property type="match status" value="1"/>
</dbReference>
<evidence type="ECO:0000256" key="2">
    <source>
        <dbReference type="ARBA" id="ARBA00004878"/>
    </source>
</evidence>
<dbReference type="Proteomes" id="UP000092443">
    <property type="component" value="Unplaced"/>
</dbReference>
<evidence type="ECO:0000313" key="11">
    <source>
        <dbReference type="Proteomes" id="UP000092443"/>
    </source>
</evidence>
<dbReference type="AlphaFoldDB" id="A0A8U0WJV0"/>
<keyword evidence="11" id="KW-1185">Reference proteome</keyword>
<evidence type="ECO:0000256" key="7">
    <source>
        <dbReference type="ARBA" id="ARBA00023239"/>
    </source>
</evidence>
<comment type="subcellular location">
    <subcellularLocation>
        <location evidence="1">Cytoplasm</location>
    </subcellularLocation>
</comment>
<dbReference type="GO" id="GO:0005737">
    <property type="term" value="C:cytoplasm"/>
    <property type="evidence" value="ECO:0007669"/>
    <property type="project" value="UniProtKB-SubCell"/>
</dbReference>
<comment type="catalytic activity">
    <reaction evidence="10">
        <text>aceneuramate = aldehydo-N-acetyl-D-mannosamine + pyruvate</text>
        <dbReference type="Rhea" id="RHEA:23296"/>
        <dbReference type="ChEBI" id="CHEBI:15361"/>
        <dbReference type="ChEBI" id="CHEBI:17122"/>
        <dbReference type="ChEBI" id="CHEBI:173083"/>
        <dbReference type="EC" id="4.1.3.3"/>
    </reaction>
</comment>
<sequence length="415" mass="46555">MEITKDVGKKSVTFFDFKGLMAPVFTCFNDDERKTINISYVDRYAKWLKSKNIDGVLVNGITGEGPSLGLLERKLNAECWWRAASENSLMMMLQIGGGALPDVLEMGCFAEELGIDSVCCLPEIFYKPRNIDQLIAYCKVVAKTCPSRPFFYYHIPRITNVNLDMPMFCKAAKKNIPNFAGIHFTHTDLSAACKCLSETWVLLGISSLLAAGMLLGFGAFESSILNIYPELFCDIYAAMSNNEVERAQDKQIALNAIVNRKLPKVDVNMVQFCNQAEECITNFYGLCYNSADLDMAQKCKTPQRIIIMGMSEYLGSCLMLGFETFITFVANIKPEVISDLLRAFKLKNLPLVQAKQNELMLLVATKTQNDELNVQIADIKNWFNERMLSEYQFSAGPTRGACLDEMNPPHPAKPN</sequence>
<evidence type="ECO:0000256" key="6">
    <source>
        <dbReference type="ARBA" id="ARBA00022490"/>
    </source>
</evidence>
<dbReference type="PANTHER" id="PTHR12128">
    <property type="entry name" value="DIHYDRODIPICOLINATE SYNTHASE"/>
    <property type="match status" value="1"/>
</dbReference>
<dbReference type="SUPFAM" id="SSF51569">
    <property type="entry name" value="Aldolase"/>
    <property type="match status" value="2"/>
</dbReference>
<dbReference type="GO" id="GO:0008747">
    <property type="term" value="F:N-acetylneuraminate lyase activity"/>
    <property type="evidence" value="ECO:0007669"/>
    <property type="project" value="UniProtKB-EC"/>
</dbReference>
<dbReference type="EC" id="4.1.3.3" evidence="5"/>
<keyword evidence="9" id="KW-0119">Carbohydrate metabolism</keyword>
<dbReference type="RefSeq" id="XP_037886147.1">
    <property type="nucleotide sequence ID" value="XM_038030219.1"/>
</dbReference>
<protein>
    <recommendedName>
        <fullName evidence="5">N-acetylneuraminate lyase</fullName>
        <ecNumber evidence="5">4.1.3.3</ecNumber>
    </recommendedName>
</protein>
<gene>
    <name evidence="12" type="primary">LOC119635409</name>
</gene>
<dbReference type="InterPro" id="IPR013785">
    <property type="entry name" value="Aldolase_TIM"/>
</dbReference>
<proteinExistence type="inferred from homology"/>
<name>A0A8U0WJV0_9MUSC</name>
<keyword evidence="7" id="KW-0456">Lyase</keyword>
<accession>A0A8U0WJV0</accession>
<evidence type="ECO:0000256" key="9">
    <source>
        <dbReference type="ARBA" id="ARBA00023277"/>
    </source>
</evidence>
<dbReference type="InterPro" id="IPR002220">
    <property type="entry name" value="DapA-like"/>
</dbReference>
<evidence type="ECO:0000313" key="12">
    <source>
        <dbReference type="RefSeq" id="XP_037886147.1"/>
    </source>
</evidence>
<dbReference type="Pfam" id="PF00701">
    <property type="entry name" value="DHDPS"/>
    <property type="match status" value="1"/>
</dbReference>
<evidence type="ECO:0000256" key="5">
    <source>
        <dbReference type="ARBA" id="ARBA00012911"/>
    </source>
</evidence>
<evidence type="ECO:0000256" key="10">
    <source>
        <dbReference type="ARBA" id="ARBA00044906"/>
    </source>
</evidence>
<dbReference type="Gene3D" id="3.20.20.70">
    <property type="entry name" value="Aldolase class I"/>
    <property type="match status" value="2"/>
</dbReference>
<evidence type="ECO:0000256" key="4">
    <source>
        <dbReference type="ARBA" id="ARBA00011881"/>
    </source>
</evidence>
<comment type="pathway">
    <text evidence="2">Amino-sugar metabolism; N-acetylneuraminate degradation.</text>
</comment>
<comment type="similarity">
    <text evidence="3">Belongs to the DapA family. NanA subfamily.</text>
</comment>
<dbReference type="GeneID" id="119635409"/>
<keyword evidence="6" id="KW-0963">Cytoplasm</keyword>
<evidence type="ECO:0000256" key="3">
    <source>
        <dbReference type="ARBA" id="ARBA00006324"/>
    </source>
</evidence>
<comment type="subunit">
    <text evidence="4">Homotetramer.</text>
</comment>
<dbReference type="SMART" id="SM01130">
    <property type="entry name" value="DHDPS"/>
    <property type="match status" value="1"/>
</dbReference>